<organism evidence="2 3">
    <name type="scientific">Octopus sinensis</name>
    <name type="common">East Asian common octopus</name>
    <dbReference type="NCBI Taxonomy" id="2607531"/>
    <lineage>
        <taxon>Eukaryota</taxon>
        <taxon>Metazoa</taxon>
        <taxon>Spiralia</taxon>
        <taxon>Lophotrochozoa</taxon>
        <taxon>Mollusca</taxon>
        <taxon>Cephalopoda</taxon>
        <taxon>Coleoidea</taxon>
        <taxon>Octopodiformes</taxon>
        <taxon>Octopoda</taxon>
        <taxon>Incirrata</taxon>
        <taxon>Octopodidae</taxon>
        <taxon>Octopus</taxon>
    </lineage>
</organism>
<dbReference type="KEGG" id="osn:115228117"/>
<protein>
    <submittedName>
        <fullName evidence="3">Uncharacterized protein LOC115228117</fullName>
    </submittedName>
</protein>
<reference evidence="3" key="1">
    <citation type="submission" date="2025-08" db="UniProtKB">
        <authorList>
            <consortium name="RefSeq"/>
        </authorList>
    </citation>
    <scope>IDENTIFICATION</scope>
</reference>
<dbReference type="Gene3D" id="3.30.420.10">
    <property type="entry name" value="Ribonuclease H-like superfamily/Ribonuclease H"/>
    <property type="match status" value="1"/>
</dbReference>
<keyword evidence="2" id="KW-1185">Reference proteome</keyword>
<dbReference type="RefSeq" id="XP_029654639.1">
    <property type="nucleotide sequence ID" value="XM_029798779.1"/>
</dbReference>
<dbReference type="InterPro" id="IPR036397">
    <property type="entry name" value="RNaseH_sf"/>
</dbReference>
<dbReference type="GO" id="GO:0003676">
    <property type="term" value="F:nucleic acid binding"/>
    <property type="evidence" value="ECO:0007669"/>
    <property type="project" value="InterPro"/>
</dbReference>
<dbReference type="Proteomes" id="UP000515154">
    <property type="component" value="Unplaced"/>
</dbReference>
<evidence type="ECO:0000313" key="3">
    <source>
        <dbReference type="RefSeq" id="XP_029654639.1"/>
    </source>
</evidence>
<gene>
    <name evidence="3" type="primary">LOC115228117</name>
</gene>
<accession>A0A6P7TQW4</accession>
<dbReference type="InterPro" id="IPR038717">
    <property type="entry name" value="Tc1-like_DDE_dom"/>
</dbReference>
<dbReference type="Pfam" id="PF13358">
    <property type="entry name" value="DDE_3"/>
    <property type="match status" value="1"/>
</dbReference>
<evidence type="ECO:0000313" key="2">
    <source>
        <dbReference type="Proteomes" id="UP000515154"/>
    </source>
</evidence>
<proteinExistence type="predicted"/>
<sequence>MGSIPYLVTASVRSRNFSVIASMNKYGMIMKELHNGPINGEFFVNYIVNLKSACIDNGIESPVFIMDNAKIHHYKLLKSKMSELNLEILYLPPYSSFLNPIENVFSKWKNHVIRGNAKKENELFILINEGFESITENGCNGFFRNMLHYVAKSLQKELIH</sequence>
<evidence type="ECO:0000259" key="1">
    <source>
        <dbReference type="Pfam" id="PF13358"/>
    </source>
</evidence>
<feature type="domain" description="Tc1-like transposase DDE" evidence="1">
    <location>
        <begin position="5"/>
        <end position="121"/>
    </location>
</feature>
<dbReference type="AlphaFoldDB" id="A0A6P7TQW4"/>
<dbReference type="PANTHER" id="PTHR46564:SF1">
    <property type="entry name" value="TRANSPOSASE"/>
    <property type="match status" value="1"/>
</dbReference>
<dbReference type="PANTHER" id="PTHR46564">
    <property type="entry name" value="TRANSPOSASE"/>
    <property type="match status" value="1"/>
</dbReference>
<name>A0A6P7TQW4_9MOLL</name>